<dbReference type="Gene3D" id="1.20.1070.10">
    <property type="entry name" value="Rhodopsin 7-helix transmembrane proteins"/>
    <property type="match status" value="1"/>
</dbReference>
<dbReference type="GO" id="GO:0005886">
    <property type="term" value="C:plasma membrane"/>
    <property type="evidence" value="ECO:0007669"/>
    <property type="project" value="UniProtKB-SubCell"/>
</dbReference>
<reference evidence="14" key="1">
    <citation type="submission" date="2025-08" db="UniProtKB">
        <authorList>
            <consortium name="Ensembl"/>
        </authorList>
    </citation>
    <scope>IDENTIFICATION</scope>
</reference>
<sequence>LERKEDELKFSMGPENETAVTEFILEGFSVLDQRLQLFLSLVLLLMYLTKVMGNATIISLVCVYHRLQTPMYFFISNLSFLEIWFTFSTSIQLFVILGSGRGTISRSNCFAQSYFYFALGCTEFVLLVAMSFDCCVAICQPLCCAAIMKPQLCIQLVVAAWVIGIPLSSYRLVLLYQLTFCGSNNIHHFFCDNSPLFKLSCSDSSLLWKIDSVLVSFVILASLCLTLAFYVDILFCILHLPAASGRKKAFATCSSHLTTLAIVYGSCIALYVCPSEDVSLETNRFIALLNTVLYPFLNPFIYSLRNKTVILALNEAIARVTLQLFPYSWCISGHQFQ</sequence>
<dbReference type="InterPro" id="IPR047132">
    <property type="entry name" value="Olfact_rcpt_6C-like"/>
</dbReference>
<dbReference type="InterPro" id="IPR017452">
    <property type="entry name" value="GPCR_Rhodpsn_7TM"/>
</dbReference>
<name>A0A8D0F0F5_STROC</name>
<comment type="subcellular location">
    <subcellularLocation>
        <location evidence="1">Cell membrane</location>
        <topology evidence="1">Multi-pass membrane protein</topology>
    </subcellularLocation>
</comment>
<evidence type="ECO:0000256" key="10">
    <source>
        <dbReference type="ARBA" id="ARBA00023180"/>
    </source>
</evidence>
<organism evidence="14 15">
    <name type="scientific">Strix occidentalis caurina</name>
    <name type="common">northern spotted owl</name>
    <dbReference type="NCBI Taxonomy" id="311401"/>
    <lineage>
        <taxon>Eukaryota</taxon>
        <taxon>Metazoa</taxon>
        <taxon>Chordata</taxon>
        <taxon>Craniata</taxon>
        <taxon>Vertebrata</taxon>
        <taxon>Euteleostomi</taxon>
        <taxon>Archelosauria</taxon>
        <taxon>Archosauria</taxon>
        <taxon>Dinosauria</taxon>
        <taxon>Saurischia</taxon>
        <taxon>Theropoda</taxon>
        <taxon>Coelurosauria</taxon>
        <taxon>Aves</taxon>
        <taxon>Neognathae</taxon>
        <taxon>Neoaves</taxon>
        <taxon>Telluraves</taxon>
        <taxon>Strigiformes</taxon>
        <taxon>Strigidae</taxon>
        <taxon>Strix</taxon>
    </lineage>
</organism>
<evidence type="ECO:0000256" key="9">
    <source>
        <dbReference type="ARBA" id="ARBA00023170"/>
    </source>
</evidence>
<evidence type="ECO:0000256" key="1">
    <source>
        <dbReference type="ARBA" id="ARBA00004651"/>
    </source>
</evidence>
<evidence type="ECO:0000256" key="2">
    <source>
        <dbReference type="ARBA" id="ARBA00022475"/>
    </source>
</evidence>
<dbReference type="SUPFAM" id="SSF81321">
    <property type="entry name" value="Family A G protein-coupled receptor-like"/>
    <property type="match status" value="1"/>
</dbReference>
<feature type="transmembrane region" description="Helical" evidence="12">
    <location>
        <begin position="71"/>
        <end position="94"/>
    </location>
</feature>
<feature type="transmembrane region" description="Helical" evidence="12">
    <location>
        <begin position="284"/>
        <end position="304"/>
    </location>
</feature>
<evidence type="ECO:0000256" key="3">
    <source>
        <dbReference type="ARBA" id="ARBA00022606"/>
    </source>
</evidence>
<dbReference type="GO" id="GO:0004930">
    <property type="term" value="F:G protein-coupled receptor activity"/>
    <property type="evidence" value="ECO:0007669"/>
    <property type="project" value="UniProtKB-KW"/>
</dbReference>
<dbReference type="GO" id="GO:0004984">
    <property type="term" value="F:olfactory receptor activity"/>
    <property type="evidence" value="ECO:0007669"/>
    <property type="project" value="InterPro"/>
</dbReference>
<evidence type="ECO:0000313" key="15">
    <source>
        <dbReference type="Proteomes" id="UP000694551"/>
    </source>
</evidence>
<feature type="transmembrane region" description="Helical" evidence="12">
    <location>
        <begin position="249"/>
        <end position="272"/>
    </location>
</feature>
<accession>A0A8D0F0F5</accession>
<dbReference type="PANTHER" id="PTHR26454:SF18">
    <property type="entry name" value="OLFACTORY RECEPTOR 6C76"/>
    <property type="match status" value="1"/>
</dbReference>
<evidence type="ECO:0000256" key="5">
    <source>
        <dbReference type="ARBA" id="ARBA00022725"/>
    </source>
</evidence>
<dbReference type="InterPro" id="IPR000725">
    <property type="entry name" value="Olfact_rcpt"/>
</dbReference>
<keyword evidence="15" id="KW-1185">Reference proteome</keyword>
<keyword evidence="3" id="KW-0716">Sensory transduction</keyword>
<evidence type="ECO:0000256" key="12">
    <source>
        <dbReference type="SAM" id="Phobius"/>
    </source>
</evidence>
<reference evidence="14" key="2">
    <citation type="submission" date="2025-09" db="UniProtKB">
        <authorList>
            <consortium name="Ensembl"/>
        </authorList>
    </citation>
    <scope>IDENTIFICATION</scope>
</reference>
<evidence type="ECO:0000313" key="14">
    <source>
        <dbReference type="Ensembl" id="ENSSOCP00000007979.1"/>
    </source>
</evidence>
<feature type="transmembrane region" description="Helical" evidence="12">
    <location>
        <begin position="152"/>
        <end position="170"/>
    </location>
</feature>
<evidence type="ECO:0000256" key="8">
    <source>
        <dbReference type="ARBA" id="ARBA00023136"/>
    </source>
</evidence>
<keyword evidence="9" id="KW-0675">Receptor</keyword>
<keyword evidence="4 12" id="KW-0812">Transmembrane</keyword>
<keyword evidence="8 12" id="KW-0472">Membrane</keyword>
<dbReference type="PROSITE" id="PS50262">
    <property type="entry name" value="G_PROTEIN_RECEP_F1_2"/>
    <property type="match status" value="1"/>
</dbReference>
<evidence type="ECO:0000256" key="4">
    <source>
        <dbReference type="ARBA" id="ARBA00022692"/>
    </source>
</evidence>
<dbReference type="Ensembl" id="ENSSOCT00000008182.1">
    <property type="protein sequence ID" value="ENSSOCP00000007979.1"/>
    <property type="gene ID" value="ENSSOCG00000006112.1"/>
</dbReference>
<proteinExistence type="predicted"/>
<keyword evidence="7" id="KW-0297">G-protein coupled receptor</keyword>
<dbReference type="PRINTS" id="PR00245">
    <property type="entry name" value="OLFACTORYR"/>
</dbReference>
<keyword evidence="2" id="KW-1003">Cell membrane</keyword>
<keyword evidence="11" id="KW-0807">Transducer</keyword>
<dbReference type="Proteomes" id="UP000694551">
    <property type="component" value="Unplaced"/>
</dbReference>
<keyword evidence="10" id="KW-0325">Glycoprotein</keyword>
<dbReference type="FunFam" id="1.20.1070.10:FF:000010">
    <property type="entry name" value="Olfactory receptor"/>
    <property type="match status" value="1"/>
</dbReference>
<evidence type="ECO:0000256" key="6">
    <source>
        <dbReference type="ARBA" id="ARBA00022989"/>
    </source>
</evidence>
<evidence type="ECO:0000259" key="13">
    <source>
        <dbReference type="PROSITE" id="PS50262"/>
    </source>
</evidence>
<feature type="transmembrane region" description="Helical" evidence="12">
    <location>
        <begin position="37"/>
        <end position="64"/>
    </location>
</feature>
<evidence type="ECO:0000256" key="7">
    <source>
        <dbReference type="ARBA" id="ARBA00023040"/>
    </source>
</evidence>
<dbReference type="Pfam" id="PF13853">
    <property type="entry name" value="7tm_4"/>
    <property type="match status" value="1"/>
</dbReference>
<dbReference type="PANTHER" id="PTHR26454">
    <property type="entry name" value="OLFACTORY RECEPTOR"/>
    <property type="match status" value="1"/>
</dbReference>
<keyword evidence="6 12" id="KW-1133">Transmembrane helix</keyword>
<protein>
    <recommendedName>
        <fullName evidence="13">G-protein coupled receptors family 1 profile domain-containing protein</fullName>
    </recommendedName>
</protein>
<dbReference type="AlphaFoldDB" id="A0A8D0F0F5"/>
<feature type="transmembrane region" description="Helical" evidence="12">
    <location>
        <begin position="213"/>
        <end position="237"/>
    </location>
</feature>
<feature type="transmembrane region" description="Helical" evidence="12">
    <location>
        <begin position="114"/>
        <end position="140"/>
    </location>
</feature>
<keyword evidence="5" id="KW-0552">Olfaction</keyword>
<evidence type="ECO:0000256" key="11">
    <source>
        <dbReference type="ARBA" id="ARBA00023224"/>
    </source>
</evidence>
<feature type="domain" description="G-protein coupled receptors family 1 profile" evidence="13">
    <location>
        <begin position="53"/>
        <end position="302"/>
    </location>
</feature>